<comment type="subunit">
    <text evidence="2">Component of the SRB8-11 complex, a regulatory module of the Mediator complex.</text>
</comment>
<feature type="compositionally biased region" description="Polar residues" evidence="8">
    <location>
        <begin position="373"/>
        <end position="383"/>
    </location>
</feature>
<dbReference type="Pfam" id="PF00134">
    <property type="entry name" value="Cyclin_N"/>
    <property type="match status" value="1"/>
</dbReference>
<dbReference type="InterPro" id="IPR043198">
    <property type="entry name" value="Cyclin/Ssn8"/>
</dbReference>
<dbReference type="InterPro" id="IPR036915">
    <property type="entry name" value="Cyclin-like_sf"/>
</dbReference>
<comment type="caution">
    <text evidence="10">The sequence shown here is derived from an EMBL/GenBank/DDBJ whole genome shotgun (WGS) entry which is preliminary data.</text>
</comment>
<dbReference type="EMBL" id="JAQIZZ010000002">
    <property type="protein sequence ID" value="KAJ5552637.1"/>
    <property type="molecule type" value="Genomic_DNA"/>
</dbReference>
<comment type="function">
    <text evidence="6">Component of the SRB8-11 complex. The SRB8-11 complex is a regulatory module of the Mediator complex which is itself involved in regulation of basal and activated RNA polymerase II-dependent transcription. The SRB8-11 complex may be involved in the transcriptional repression of a subset of genes regulated by Mediator. It may inhibit the association of the Mediator complex with RNA polymerase II to form the holoenzyme complex. The SRB8-11 complex phosphorylates the C-terminal domain (CTD) of the largest subunit of RNA polymerase II.</text>
</comment>
<feature type="domain" description="Cyclin-like" evidence="9">
    <location>
        <begin position="85"/>
        <end position="178"/>
    </location>
</feature>
<evidence type="ECO:0000256" key="3">
    <source>
        <dbReference type="ARBA" id="ARBA00014912"/>
    </source>
</evidence>
<gene>
    <name evidence="10" type="ORF">N7494_002015</name>
</gene>
<dbReference type="Gene3D" id="1.10.472.10">
    <property type="entry name" value="Cyclin-like"/>
    <property type="match status" value="1"/>
</dbReference>
<protein>
    <recommendedName>
        <fullName evidence="3">RNA polymerase II holoenzyme cyclin-like subunit</fullName>
    </recommendedName>
</protein>
<dbReference type="FunFam" id="1.10.472.10:FF:000095">
    <property type="entry name" value="Cyclin Ccl1, putative (AFU_orthologue AFUA_5G07030)"/>
    <property type="match status" value="1"/>
</dbReference>
<comment type="similarity">
    <text evidence="1">Belongs to the cyclin family. Cyclin C subfamily.</text>
</comment>
<evidence type="ECO:0000313" key="11">
    <source>
        <dbReference type="Proteomes" id="UP001220324"/>
    </source>
</evidence>
<dbReference type="CDD" id="cd20525">
    <property type="entry name" value="CYCLIN_CCNH_rpt2"/>
    <property type="match status" value="1"/>
</dbReference>
<dbReference type="PANTHER" id="PTHR10026">
    <property type="entry name" value="CYCLIN"/>
    <property type="match status" value="1"/>
</dbReference>
<name>A0AAD6D2V1_9EURO</name>
<dbReference type="SUPFAM" id="SSF47954">
    <property type="entry name" value="Cyclin-like"/>
    <property type="match status" value="2"/>
</dbReference>
<reference evidence="10 11" key="1">
    <citation type="journal article" date="2023" name="IMA Fungus">
        <title>Comparative genomic study of the Penicillium genus elucidates a diverse pangenome and 15 lateral gene transfer events.</title>
        <authorList>
            <person name="Petersen C."/>
            <person name="Sorensen T."/>
            <person name="Nielsen M.R."/>
            <person name="Sondergaard T.E."/>
            <person name="Sorensen J.L."/>
            <person name="Fitzpatrick D.A."/>
            <person name="Frisvad J.C."/>
            <person name="Nielsen K.L."/>
        </authorList>
    </citation>
    <scope>NUCLEOTIDE SEQUENCE [LARGE SCALE GENOMIC DNA]</scope>
    <source>
        <strain evidence="10 11">IBT 35679</strain>
    </source>
</reference>
<evidence type="ECO:0000256" key="2">
    <source>
        <dbReference type="ARBA" id="ARBA00011612"/>
    </source>
</evidence>
<dbReference type="Pfam" id="PF16899">
    <property type="entry name" value="Cyclin_C_2"/>
    <property type="match status" value="1"/>
</dbReference>
<dbReference type="InterPro" id="IPR006671">
    <property type="entry name" value="Cyclin_N"/>
</dbReference>
<dbReference type="SMART" id="SM00385">
    <property type="entry name" value="CYCLIN"/>
    <property type="match status" value="1"/>
</dbReference>
<feature type="compositionally biased region" description="Polar residues" evidence="8">
    <location>
        <begin position="45"/>
        <end position="62"/>
    </location>
</feature>
<evidence type="ECO:0000256" key="1">
    <source>
        <dbReference type="ARBA" id="ARBA00008638"/>
    </source>
</evidence>
<keyword evidence="11" id="KW-1185">Reference proteome</keyword>
<dbReference type="Proteomes" id="UP001220324">
    <property type="component" value="Unassembled WGS sequence"/>
</dbReference>
<evidence type="ECO:0000256" key="5">
    <source>
        <dbReference type="ARBA" id="ARBA00023127"/>
    </source>
</evidence>
<accession>A0AAD6D2V1</accession>
<dbReference type="AlphaFoldDB" id="A0AAD6D2V1"/>
<feature type="region of interest" description="Disordered" evidence="8">
    <location>
        <begin position="43"/>
        <end position="74"/>
    </location>
</feature>
<organism evidence="10 11">
    <name type="scientific">Penicillium frequentans</name>
    <dbReference type="NCBI Taxonomy" id="3151616"/>
    <lineage>
        <taxon>Eukaryota</taxon>
        <taxon>Fungi</taxon>
        <taxon>Dikarya</taxon>
        <taxon>Ascomycota</taxon>
        <taxon>Pezizomycotina</taxon>
        <taxon>Eurotiomycetes</taxon>
        <taxon>Eurotiomycetidae</taxon>
        <taxon>Eurotiales</taxon>
        <taxon>Aspergillaceae</taxon>
        <taxon>Penicillium</taxon>
    </lineage>
</organism>
<evidence type="ECO:0000256" key="8">
    <source>
        <dbReference type="SAM" id="MobiDB-lite"/>
    </source>
</evidence>
<dbReference type="GO" id="GO:0006357">
    <property type="term" value="P:regulation of transcription by RNA polymerase II"/>
    <property type="evidence" value="ECO:0007669"/>
    <property type="project" value="InterPro"/>
</dbReference>
<evidence type="ECO:0000256" key="6">
    <source>
        <dbReference type="ARBA" id="ARBA00025278"/>
    </source>
</evidence>
<dbReference type="CDD" id="cd20524">
    <property type="entry name" value="CYCLIN_CCNH_rpt1"/>
    <property type="match status" value="1"/>
</dbReference>
<evidence type="ECO:0000256" key="7">
    <source>
        <dbReference type="RuleBase" id="RU000383"/>
    </source>
</evidence>
<keyword evidence="5 7" id="KW-0195">Cyclin</keyword>
<feature type="compositionally biased region" description="Basic and acidic residues" evidence="8">
    <location>
        <begin position="387"/>
        <end position="402"/>
    </location>
</feature>
<evidence type="ECO:0000313" key="10">
    <source>
        <dbReference type="EMBL" id="KAJ5552637.1"/>
    </source>
</evidence>
<evidence type="ECO:0000256" key="4">
    <source>
        <dbReference type="ARBA" id="ARBA00022491"/>
    </source>
</evidence>
<dbReference type="InterPro" id="IPR013763">
    <property type="entry name" value="Cyclin-like_dom"/>
</dbReference>
<feature type="region of interest" description="Disordered" evidence="8">
    <location>
        <begin position="366"/>
        <end position="420"/>
    </location>
</feature>
<dbReference type="InterPro" id="IPR031658">
    <property type="entry name" value="Cyclin_C_2"/>
</dbReference>
<keyword evidence="4" id="KW-0678">Repressor</keyword>
<proteinExistence type="inferred from homology"/>
<sequence length="420" mass="46787">MIEDDIYRTSSQFRLWSYTESSLSALREKTNIIASGRVRAALQRARSTQQSATPSATGTPQPGSDGETKKPTEKEIECLTPEEELVLVRYYCEKTLELGDTYKPPLPTMVRATAIQYLRRFYLTNSPMTYHPKSIMACALFLATKTDNYYMSLRQFADGIPGDTSTEDVISPEFLLMQGLRFTFDVRHPFRGLEGGVMELQAIAQGQGAPGPHLLHQTPQQLLQGIQSIAPGPFPTSSLSDRIARAHGATRETLKSAAQMTDAYFLYTPSQIWLSAFLLADRPLAEFYLDTKLGGPLTPTIDGSADPSDLQNPLYELRSKLHKVLTDCSALLQAYTTLSSDPNQMKDLKRIAKKLYHCQNPEKVNLAHKRDSAQPQAVSSQVTSESESERLAKKRKLEEKARGGASDIFGPELVMERTKQ</sequence>
<evidence type="ECO:0000259" key="9">
    <source>
        <dbReference type="SMART" id="SM00385"/>
    </source>
</evidence>
<dbReference type="GO" id="GO:0016538">
    <property type="term" value="F:cyclin-dependent protein serine/threonine kinase regulator activity"/>
    <property type="evidence" value="ECO:0007669"/>
    <property type="project" value="InterPro"/>
</dbReference>